<feature type="signal peptide" evidence="1">
    <location>
        <begin position="1"/>
        <end position="23"/>
    </location>
</feature>
<feature type="chain" id="PRO_5012782555" evidence="1">
    <location>
        <begin position="24"/>
        <end position="422"/>
    </location>
</feature>
<reference evidence="2 3" key="1">
    <citation type="submission" date="2017-07" db="EMBL/GenBank/DDBJ databases">
        <title>Acidovorax KNDSW TSA 6 genome sequence and assembly.</title>
        <authorList>
            <person name="Mayilraj S."/>
        </authorList>
    </citation>
    <scope>NUCLEOTIDE SEQUENCE [LARGE SCALE GENOMIC DNA]</scope>
    <source>
        <strain evidence="2 3">KNDSW-TSA6</strain>
    </source>
</reference>
<dbReference type="InterPro" id="IPR011990">
    <property type="entry name" value="TPR-like_helical_dom_sf"/>
</dbReference>
<dbReference type="Proteomes" id="UP000215441">
    <property type="component" value="Unassembled WGS sequence"/>
</dbReference>
<organism evidence="2 3">
    <name type="scientific">Acidovorax kalamii</name>
    <dbReference type="NCBI Taxonomy" id="2004485"/>
    <lineage>
        <taxon>Bacteria</taxon>
        <taxon>Pseudomonadati</taxon>
        <taxon>Pseudomonadota</taxon>
        <taxon>Betaproteobacteria</taxon>
        <taxon>Burkholderiales</taxon>
        <taxon>Comamonadaceae</taxon>
        <taxon>Acidovorax</taxon>
    </lineage>
</organism>
<dbReference type="AlphaFoldDB" id="A0A235EG32"/>
<keyword evidence="1" id="KW-0732">Signal</keyword>
<protein>
    <submittedName>
        <fullName evidence="2">Uncharacterized protein</fullName>
    </submittedName>
</protein>
<accession>A0A235EG32</accession>
<dbReference type="SUPFAM" id="SSF48452">
    <property type="entry name" value="TPR-like"/>
    <property type="match status" value="1"/>
</dbReference>
<dbReference type="Gene3D" id="1.25.40.10">
    <property type="entry name" value="Tetratricopeptide repeat domain"/>
    <property type="match status" value="1"/>
</dbReference>
<evidence type="ECO:0000313" key="2">
    <source>
        <dbReference type="EMBL" id="OYD47939.1"/>
    </source>
</evidence>
<gene>
    <name evidence="2" type="ORF">CBY09_22140</name>
</gene>
<keyword evidence="3" id="KW-1185">Reference proteome</keyword>
<evidence type="ECO:0000256" key="1">
    <source>
        <dbReference type="SAM" id="SignalP"/>
    </source>
</evidence>
<sequence>MMTIQFWLATAVLAVAAPMQANAQLSAQVLPERSTFEEVFAASHKFYPGQRLQIRIDGQVDANHRYWRDRECSWFGLKCKWVDREASNFMAVDRLPLLLSLEPTTALSKPESTNQPQWYGNAGAQHLPVAPNGVYDFTVEVMDADKSVEAFATGVALRGVVADKFDATNPINRGQCHNRPPVCSSGAYKVTVGVNNQERVELLKRLLKSRRVSAEILGRRVMDPLFVQDAMAKPEIADALFVHATRFHKEGTDEARREYLAILSFASTQNPTRADILNELAATYIALGEFTAASASVKEGLTAAKNKFDSEQPRRASTVVDLAKALGLRAAIWAQERAGMVGTDMMVAVGLYREAAKYCLEEAVNQASAQDKLTLYGCGKDHLIDAGRQLAMLRSRDNLILAERLLSQAQEAARLAVDVSQQ</sequence>
<comment type="caution">
    <text evidence="2">The sequence shown here is derived from an EMBL/GenBank/DDBJ whole genome shotgun (WGS) entry which is preliminary data.</text>
</comment>
<dbReference type="RefSeq" id="WP_094291741.1">
    <property type="nucleotide sequence ID" value="NZ_NOIG01000014.1"/>
</dbReference>
<evidence type="ECO:0000313" key="3">
    <source>
        <dbReference type="Proteomes" id="UP000215441"/>
    </source>
</evidence>
<name>A0A235EG32_9BURK</name>
<proteinExistence type="predicted"/>
<dbReference type="EMBL" id="NOIG01000014">
    <property type="protein sequence ID" value="OYD47939.1"/>
    <property type="molecule type" value="Genomic_DNA"/>
</dbReference>
<dbReference type="OrthoDB" id="9839507at2"/>